<evidence type="ECO:0000256" key="7">
    <source>
        <dbReference type="ARBA" id="ARBA00022989"/>
    </source>
</evidence>
<dbReference type="GO" id="GO:0005886">
    <property type="term" value="C:plasma membrane"/>
    <property type="evidence" value="ECO:0007669"/>
    <property type="project" value="UniProtKB-SubCell"/>
</dbReference>
<keyword evidence="3 9" id="KW-0813">Transport</keyword>
<evidence type="ECO:0000256" key="4">
    <source>
        <dbReference type="ARBA" id="ARBA00022475"/>
    </source>
</evidence>
<dbReference type="Proteomes" id="UP000241436">
    <property type="component" value="Unassembled WGS sequence"/>
</dbReference>
<comment type="similarity">
    <text evidence="2 9">Belongs to the ABC-2 integral membrane protein family.</text>
</comment>
<dbReference type="Pfam" id="PF01061">
    <property type="entry name" value="ABC2_membrane"/>
    <property type="match status" value="1"/>
</dbReference>
<evidence type="ECO:0000256" key="5">
    <source>
        <dbReference type="ARBA" id="ARBA00022519"/>
    </source>
</evidence>
<keyword evidence="4 9" id="KW-1003">Cell membrane</keyword>
<evidence type="ECO:0000256" key="9">
    <source>
        <dbReference type="RuleBase" id="RU361157"/>
    </source>
</evidence>
<dbReference type="InterPro" id="IPR013525">
    <property type="entry name" value="ABC2_TM"/>
</dbReference>
<dbReference type="PROSITE" id="PS51012">
    <property type="entry name" value="ABC_TM2"/>
    <property type="match status" value="1"/>
</dbReference>
<dbReference type="GO" id="GO:0140359">
    <property type="term" value="F:ABC-type transporter activity"/>
    <property type="evidence" value="ECO:0007669"/>
    <property type="project" value="InterPro"/>
</dbReference>
<feature type="transmembrane region" description="Helical" evidence="9">
    <location>
        <begin position="153"/>
        <end position="174"/>
    </location>
</feature>
<reference evidence="12" key="2">
    <citation type="journal article" date="2018" name="Environ. Microbiol.">
        <title>Bloom of a denitrifying methanotroph, 'Candidatus Methylomirabilis limnetica', in a deep stratified lake.</title>
        <authorList>
            <person name="Graf J.S."/>
            <person name="Mayr M.J."/>
            <person name="Marchant H.K."/>
            <person name="Tienken D."/>
            <person name="Hach P.F."/>
            <person name="Brand A."/>
            <person name="Schubert C.J."/>
            <person name="Kuypers M.M."/>
            <person name="Milucka J."/>
        </authorList>
    </citation>
    <scope>NUCLEOTIDE SEQUENCE [LARGE SCALE GENOMIC DNA]</scope>
    <source>
        <strain evidence="12">Zug</strain>
    </source>
</reference>
<dbReference type="InterPro" id="IPR047817">
    <property type="entry name" value="ABC2_TM_bact-type"/>
</dbReference>
<keyword evidence="12" id="KW-1185">Reference proteome</keyword>
<feature type="transmembrane region" description="Helical" evidence="9">
    <location>
        <begin position="46"/>
        <end position="71"/>
    </location>
</feature>
<keyword evidence="7 9" id="KW-1133">Transmembrane helix</keyword>
<feature type="transmembrane region" description="Helical" evidence="9">
    <location>
        <begin position="232"/>
        <end position="261"/>
    </location>
</feature>
<dbReference type="RefSeq" id="WP_107562198.1">
    <property type="nucleotide sequence ID" value="NZ_NVQC01000022.1"/>
</dbReference>
<evidence type="ECO:0000256" key="6">
    <source>
        <dbReference type="ARBA" id="ARBA00022692"/>
    </source>
</evidence>
<dbReference type="OrthoDB" id="9786910at2"/>
<organism evidence="11 12">
    <name type="scientific">Candidatus Methylomirabilis limnetica</name>
    <dbReference type="NCBI Taxonomy" id="2033718"/>
    <lineage>
        <taxon>Bacteria</taxon>
        <taxon>Candidatus Methylomirabilota</taxon>
        <taxon>Candidatus Methylomirabilia</taxon>
        <taxon>Candidatus Methylomirabilales</taxon>
        <taxon>Candidatus Methylomirabilaceae</taxon>
        <taxon>Candidatus Methylomirabilis</taxon>
    </lineage>
</organism>
<protein>
    <recommendedName>
        <fullName evidence="9">Transport permease protein</fullName>
    </recommendedName>
</protein>
<name>A0A2T4TWT5_9BACT</name>
<feature type="transmembrane region" description="Helical" evidence="9">
    <location>
        <begin position="77"/>
        <end position="96"/>
    </location>
</feature>
<sequence length="272" mass="30598">MATNPVRGIYVSDHSSTGPIRTLLRFRELLRQLVIREIKLRYKRSALGFAWTVLNPLLAMVIFTMVFSRLFGNQPHYPLYVLTGLLGWNLFSLGTSRGLDSVVLNGYIIRKVFVPKAIFPVAAVVSQIVNFVFTLVPLFVLMMALGASFSLNLLWLPVPLLSLTCFALGIALLLGTFNVFFRDVKYFYEAGLLAWFYATPIFYPAEIIPDKFKLLLHLNPMYGLLESLRAPIYMGTAPAAIALVSGLALSLAILAVGWIVFHRFESRFIHYV</sequence>
<keyword evidence="8 9" id="KW-0472">Membrane</keyword>
<reference evidence="11 12" key="1">
    <citation type="submission" date="2017-09" db="EMBL/GenBank/DDBJ databases">
        <title>Bloom of a denitrifying methanotroph, Candidatus Methylomirabilis limnetica, in a deep stratified lake.</title>
        <authorList>
            <person name="Graf J.S."/>
            <person name="Marchant H.K."/>
            <person name="Tienken D."/>
            <person name="Hach P.F."/>
            <person name="Brand A."/>
            <person name="Schubert C.J."/>
            <person name="Kuypers M.M."/>
            <person name="Milucka J."/>
        </authorList>
    </citation>
    <scope>NUCLEOTIDE SEQUENCE [LARGE SCALE GENOMIC DNA]</scope>
    <source>
        <strain evidence="11 12">Zug</strain>
    </source>
</reference>
<feature type="transmembrane region" description="Helical" evidence="9">
    <location>
        <begin position="117"/>
        <end position="147"/>
    </location>
</feature>
<comment type="caution">
    <text evidence="11">The sequence shown here is derived from an EMBL/GenBank/DDBJ whole genome shotgun (WGS) entry which is preliminary data.</text>
</comment>
<dbReference type="PANTHER" id="PTHR30413">
    <property type="entry name" value="INNER MEMBRANE TRANSPORT PERMEASE"/>
    <property type="match status" value="1"/>
</dbReference>
<evidence type="ECO:0000256" key="8">
    <source>
        <dbReference type="ARBA" id="ARBA00023136"/>
    </source>
</evidence>
<feature type="transmembrane region" description="Helical" evidence="9">
    <location>
        <begin position="186"/>
        <end position="205"/>
    </location>
</feature>
<dbReference type="GO" id="GO:0015920">
    <property type="term" value="P:lipopolysaccharide transport"/>
    <property type="evidence" value="ECO:0007669"/>
    <property type="project" value="TreeGrafter"/>
</dbReference>
<feature type="domain" description="ABC transmembrane type-2" evidence="10">
    <location>
        <begin position="47"/>
        <end position="264"/>
    </location>
</feature>
<evidence type="ECO:0000256" key="2">
    <source>
        <dbReference type="ARBA" id="ARBA00007783"/>
    </source>
</evidence>
<accession>A0A2T4TWT5</accession>
<dbReference type="EMBL" id="NVQC01000022">
    <property type="protein sequence ID" value="PTL35566.1"/>
    <property type="molecule type" value="Genomic_DNA"/>
</dbReference>
<evidence type="ECO:0000256" key="3">
    <source>
        <dbReference type="ARBA" id="ARBA00022448"/>
    </source>
</evidence>
<evidence type="ECO:0000256" key="1">
    <source>
        <dbReference type="ARBA" id="ARBA00004429"/>
    </source>
</evidence>
<keyword evidence="6 9" id="KW-0812">Transmembrane</keyword>
<gene>
    <name evidence="11" type="ORF">CLG94_07235</name>
</gene>
<comment type="subcellular location">
    <subcellularLocation>
        <location evidence="1">Cell inner membrane</location>
        <topology evidence="1">Multi-pass membrane protein</topology>
    </subcellularLocation>
    <subcellularLocation>
        <location evidence="9">Cell membrane</location>
        <topology evidence="9">Multi-pass membrane protein</topology>
    </subcellularLocation>
</comment>
<proteinExistence type="inferred from homology"/>
<keyword evidence="5" id="KW-0997">Cell inner membrane</keyword>
<dbReference type="AlphaFoldDB" id="A0A2T4TWT5"/>
<evidence type="ECO:0000259" key="10">
    <source>
        <dbReference type="PROSITE" id="PS51012"/>
    </source>
</evidence>
<evidence type="ECO:0000313" key="12">
    <source>
        <dbReference type="Proteomes" id="UP000241436"/>
    </source>
</evidence>
<dbReference type="PANTHER" id="PTHR30413:SF8">
    <property type="entry name" value="TRANSPORT PERMEASE PROTEIN"/>
    <property type="match status" value="1"/>
</dbReference>
<evidence type="ECO:0000313" key="11">
    <source>
        <dbReference type="EMBL" id="PTL35566.1"/>
    </source>
</evidence>